<evidence type="ECO:0000313" key="12">
    <source>
        <dbReference type="EMBL" id="MBN7801539.1"/>
    </source>
</evidence>
<dbReference type="EMBL" id="JAFKCW010000002">
    <property type="protein sequence ID" value="MBN7801539.1"/>
    <property type="molecule type" value="Genomic_DNA"/>
</dbReference>
<keyword evidence="9 11" id="KW-0406">Ion transport</keyword>
<keyword evidence="2 11" id="KW-1003">Cell membrane</keyword>
<evidence type="ECO:0000256" key="4">
    <source>
        <dbReference type="ARBA" id="ARBA00022692"/>
    </source>
</evidence>
<keyword evidence="4 11" id="KW-0812">Transmembrane</keyword>
<evidence type="ECO:0000256" key="9">
    <source>
        <dbReference type="ARBA" id="ARBA00023065"/>
    </source>
</evidence>
<organism evidence="12 13">
    <name type="scientific">Algoriphagus aestuariicola</name>
    <dbReference type="NCBI Taxonomy" id="1852016"/>
    <lineage>
        <taxon>Bacteria</taxon>
        <taxon>Pseudomonadati</taxon>
        <taxon>Bacteroidota</taxon>
        <taxon>Cytophagia</taxon>
        <taxon>Cytophagales</taxon>
        <taxon>Cyclobacteriaceae</taxon>
        <taxon>Algoriphagus</taxon>
    </lineage>
</organism>
<name>A0ABS3BV00_9BACT</name>
<dbReference type="PIRSF" id="PIRSF001296">
    <property type="entry name" value="K_ATPase_KdpC"/>
    <property type="match status" value="1"/>
</dbReference>
<comment type="subunit">
    <text evidence="11">The system is composed of three essential subunits: KdpA, KdpB and KdpC.</text>
</comment>
<evidence type="ECO:0000256" key="11">
    <source>
        <dbReference type="HAMAP-Rule" id="MF_00276"/>
    </source>
</evidence>
<dbReference type="HAMAP" id="MF_00276">
    <property type="entry name" value="KdpC"/>
    <property type="match status" value="1"/>
</dbReference>
<dbReference type="RefSeq" id="WP_206569518.1">
    <property type="nucleotide sequence ID" value="NZ_JAFKCW010000002.1"/>
</dbReference>
<evidence type="ECO:0000313" key="13">
    <source>
        <dbReference type="Proteomes" id="UP000664698"/>
    </source>
</evidence>
<comment type="subcellular location">
    <subcellularLocation>
        <location evidence="11">Cell membrane</location>
        <topology evidence="11">Single-pass membrane protein</topology>
    </subcellularLocation>
</comment>
<evidence type="ECO:0000256" key="8">
    <source>
        <dbReference type="ARBA" id="ARBA00022989"/>
    </source>
</evidence>
<keyword evidence="6 11" id="KW-0067">ATP-binding</keyword>
<keyword evidence="10 11" id="KW-0472">Membrane</keyword>
<dbReference type="InterPro" id="IPR003820">
    <property type="entry name" value="KdpC"/>
</dbReference>
<comment type="caution">
    <text evidence="12">The sequence shown here is derived from an EMBL/GenBank/DDBJ whole genome shotgun (WGS) entry which is preliminary data.</text>
</comment>
<dbReference type="NCBIfam" id="NF001454">
    <property type="entry name" value="PRK00315.1"/>
    <property type="match status" value="1"/>
</dbReference>
<keyword evidence="5 11" id="KW-0547">Nucleotide-binding</keyword>
<keyword evidence="8 11" id="KW-1133">Transmembrane helix</keyword>
<evidence type="ECO:0000256" key="6">
    <source>
        <dbReference type="ARBA" id="ARBA00022840"/>
    </source>
</evidence>
<accession>A0ABS3BV00</accession>
<evidence type="ECO:0000256" key="2">
    <source>
        <dbReference type="ARBA" id="ARBA00022475"/>
    </source>
</evidence>
<comment type="function">
    <text evidence="11">Part of the high-affinity ATP-driven potassium transport (or Kdp) system, which catalyzes the hydrolysis of ATP coupled with the electrogenic transport of potassium into the cytoplasm. This subunit acts as a catalytic chaperone that increases the ATP-binding affinity of the ATP-hydrolyzing subunit KdpB by the formation of a transient KdpB/KdpC/ATP ternary complex.</text>
</comment>
<evidence type="ECO:0000256" key="10">
    <source>
        <dbReference type="ARBA" id="ARBA00023136"/>
    </source>
</evidence>
<evidence type="ECO:0000256" key="5">
    <source>
        <dbReference type="ARBA" id="ARBA00022741"/>
    </source>
</evidence>
<reference evidence="12 13" key="1">
    <citation type="submission" date="2021-03" db="EMBL/GenBank/DDBJ databases">
        <title>novel species isolated from a fishpond in China.</title>
        <authorList>
            <person name="Lu H."/>
            <person name="Cai Z."/>
        </authorList>
    </citation>
    <scope>NUCLEOTIDE SEQUENCE [LARGE SCALE GENOMIC DNA]</scope>
    <source>
        <strain evidence="12 13">JCM 31546</strain>
    </source>
</reference>
<keyword evidence="1 11" id="KW-0813">Transport</keyword>
<evidence type="ECO:0000256" key="3">
    <source>
        <dbReference type="ARBA" id="ARBA00022538"/>
    </source>
</evidence>
<dbReference type="Pfam" id="PF02669">
    <property type="entry name" value="KdpC"/>
    <property type="match status" value="1"/>
</dbReference>
<keyword evidence="7 11" id="KW-0630">Potassium</keyword>
<keyword evidence="13" id="KW-1185">Reference proteome</keyword>
<dbReference type="PANTHER" id="PTHR30042:SF2">
    <property type="entry name" value="POTASSIUM-TRANSPORTING ATPASE KDPC SUBUNIT"/>
    <property type="match status" value="1"/>
</dbReference>
<protein>
    <recommendedName>
        <fullName evidence="11">Potassium-transporting ATPase KdpC subunit</fullName>
    </recommendedName>
    <alternativeName>
        <fullName evidence="11">ATP phosphohydrolase [potassium-transporting] C chain</fullName>
    </alternativeName>
    <alternativeName>
        <fullName evidence="11">Potassium-binding and translocating subunit C</fullName>
    </alternativeName>
    <alternativeName>
        <fullName evidence="11">Potassium-translocating ATPase C chain</fullName>
    </alternativeName>
</protein>
<proteinExistence type="inferred from homology"/>
<dbReference type="NCBIfam" id="TIGR00681">
    <property type="entry name" value="kdpC"/>
    <property type="match status" value="1"/>
</dbReference>
<sequence>MNSIRTNLTLTLVTLVIFGVMFPVTIWAIGKIFPENASGNPVYKGEQLVGFAEVGQPFTSPGYFWGRPSAVNYDASSTGGSNYGTNNPDHIQEIKDRIQAFLEANPGITADQIPEELVTASGSGLDPHISVDAAKIQVQRVAAARNLEPKLLEELIDKQTIQPMGGIFGPGDLVNVLSINLALDEITSSN</sequence>
<keyword evidence="3 11" id="KW-0633">Potassium transport</keyword>
<dbReference type="Proteomes" id="UP000664698">
    <property type="component" value="Unassembled WGS sequence"/>
</dbReference>
<evidence type="ECO:0000256" key="1">
    <source>
        <dbReference type="ARBA" id="ARBA00022448"/>
    </source>
</evidence>
<gene>
    <name evidence="11 12" type="primary">kdpC</name>
    <name evidence="12" type="ORF">J0A67_11745</name>
</gene>
<dbReference type="PANTHER" id="PTHR30042">
    <property type="entry name" value="POTASSIUM-TRANSPORTING ATPASE C CHAIN"/>
    <property type="match status" value="1"/>
</dbReference>
<comment type="similarity">
    <text evidence="11">Belongs to the KdpC family.</text>
</comment>
<evidence type="ECO:0000256" key="7">
    <source>
        <dbReference type="ARBA" id="ARBA00022958"/>
    </source>
</evidence>